<gene>
    <name evidence="2" type="primary">kmo</name>
    <name evidence="2" type="ORF">Poly59_27560</name>
</gene>
<dbReference type="EMBL" id="SJPX01000003">
    <property type="protein sequence ID" value="TWU51165.1"/>
    <property type="molecule type" value="Genomic_DNA"/>
</dbReference>
<dbReference type="Gene3D" id="3.50.50.60">
    <property type="entry name" value="FAD/NAD(P)-binding domain"/>
    <property type="match status" value="1"/>
</dbReference>
<accession>A0A5C6ERB5</accession>
<dbReference type="PANTHER" id="PTHR42685">
    <property type="entry name" value="GERANYLGERANYL DIPHOSPHATE REDUCTASE"/>
    <property type="match status" value="1"/>
</dbReference>
<dbReference type="AlphaFoldDB" id="A0A5C6ERB5"/>
<sequence>MMGRDQLRPSDSKTPAASKILVIGAGVAGCSFAIRLRQRGIDVDLVEKEAFPRAKVCGCCLGPTGIEQLQELDLLDSVMSRSVTTNRWRASLGGRHLDLKIPAGIAVSREILDPMMVEAAQKTGARVRMQCSAVVESADDATVHVRLEQNGERTIETYDCVVVASGLRAGNLKGMLPWIEQPHGPFGVSFMASSSDVEPGTIYMACDADGYVGLVQLEGGQVDVAAALVSGSTGASSGDPLHRVGQILANSVFASLRLGDLTPLMATPPLRRTRVAGLGRVIAIGDAAGYVEPFTGEGMTWAMQGGIAAADLVARNHYDLKHIGEEWCNYIDVSVKRRKTICRVMTAMLRSPVACRVAATTLSVFPSLARPLLSTAQSKAEVRKRG</sequence>
<dbReference type="SUPFAM" id="SSF51905">
    <property type="entry name" value="FAD/NAD(P)-binding domain"/>
    <property type="match status" value="1"/>
</dbReference>
<keyword evidence="3" id="KW-1185">Reference proteome</keyword>
<dbReference type="OrthoDB" id="9806565at2"/>
<dbReference type="PRINTS" id="PR00420">
    <property type="entry name" value="RNGMNOXGNASE"/>
</dbReference>
<evidence type="ECO:0000313" key="2">
    <source>
        <dbReference type="EMBL" id="TWU51165.1"/>
    </source>
</evidence>
<dbReference type="Pfam" id="PF01494">
    <property type="entry name" value="FAD_binding_3"/>
    <property type="match status" value="1"/>
</dbReference>
<dbReference type="InterPro" id="IPR036188">
    <property type="entry name" value="FAD/NAD-bd_sf"/>
</dbReference>
<comment type="caution">
    <text evidence="2">The sequence shown here is derived from an EMBL/GenBank/DDBJ whole genome shotgun (WGS) entry which is preliminary data.</text>
</comment>
<dbReference type="InterPro" id="IPR002938">
    <property type="entry name" value="FAD-bd"/>
</dbReference>
<keyword evidence="2" id="KW-0560">Oxidoreductase</keyword>
<proteinExistence type="predicted"/>
<name>A0A5C6ERB5_9BACT</name>
<evidence type="ECO:0000313" key="3">
    <source>
        <dbReference type="Proteomes" id="UP000317977"/>
    </source>
</evidence>
<dbReference type="RefSeq" id="WP_146534583.1">
    <property type="nucleotide sequence ID" value="NZ_SJPX01000003.1"/>
</dbReference>
<dbReference type="InterPro" id="IPR050407">
    <property type="entry name" value="Geranylgeranyl_reductase"/>
</dbReference>
<organism evidence="2 3">
    <name type="scientific">Rubripirellula reticaptiva</name>
    <dbReference type="NCBI Taxonomy" id="2528013"/>
    <lineage>
        <taxon>Bacteria</taxon>
        <taxon>Pseudomonadati</taxon>
        <taxon>Planctomycetota</taxon>
        <taxon>Planctomycetia</taxon>
        <taxon>Pirellulales</taxon>
        <taxon>Pirellulaceae</taxon>
        <taxon>Rubripirellula</taxon>
    </lineage>
</organism>
<dbReference type="PROSITE" id="PS51257">
    <property type="entry name" value="PROKAR_LIPOPROTEIN"/>
    <property type="match status" value="1"/>
</dbReference>
<dbReference type="EC" id="1.14.13.9" evidence="2"/>
<dbReference type="GO" id="GO:0004502">
    <property type="term" value="F:kynurenine 3-monooxygenase activity"/>
    <property type="evidence" value="ECO:0007669"/>
    <property type="project" value="UniProtKB-EC"/>
</dbReference>
<dbReference type="PANTHER" id="PTHR42685:SF22">
    <property type="entry name" value="CONDITIONED MEDIUM FACTOR RECEPTOR 1"/>
    <property type="match status" value="1"/>
</dbReference>
<keyword evidence="2" id="KW-0503">Monooxygenase</keyword>
<reference evidence="2 3" key="1">
    <citation type="submission" date="2019-02" db="EMBL/GenBank/DDBJ databases">
        <title>Deep-cultivation of Planctomycetes and their phenomic and genomic characterization uncovers novel biology.</title>
        <authorList>
            <person name="Wiegand S."/>
            <person name="Jogler M."/>
            <person name="Boedeker C."/>
            <person name="Pinto D."/>
            <person name="Vollmers J."/>
            <person name="Rivas-Marin E."/>
            <person name="Kohn T."/>
            <person name="Peeters S.H."/>
            <person name="Heuer A."/>
            <person name="Rast P."/>
            <person name="Oberbeckmann S."/>
            <person name="Bunk B."/>
            <person name="Jeske O."/>
            <person name="Meyerdierks A."/>
            <person name="Storesund J.E."/>
            <person name="Kallscheuer N."/>
            <person name="Luecker S."/>
            <person name="Lage O.M."/>
            <person name="Pohl T."/>
            <person name="Merkel B.J."/>
            <person name="Hornburger P."/>
            <person name="Mueller R.-W."/>
            <person name="Bruemmer F."/>
            <person name="Labrenz M."/>
            <person name="Spormann A.M."/>
            <person name="Op Den Camp H."/>
            <person name="Overmann J."/>
            <person name="Amann R."/>
            <person name="Jetten M.S.M."/>
            <person name="Mascher T."/>
            <person name="Medema M.H."/>
            <person name="Devos D.P."/>
            <person name="Kaster A.-K."/>
            <person name="Ovreas L."/>
            <person name="Rohde M."/>
            <person name="Galperin M.Y."/>
            <person name="Jogler C."/>
        </authorList>
    </citation>
    <scope>NUCLEOTIDE SEQUENCE [LARGE SCALE GENOMIC DNA]</scope>
    <source>
        <strain evidence="2 3">Poly59</strain>
    </source>
</reference>
<feature type="domain" description="FAD-binding" evidence="1">
    <location>
        <begin position="19"/>
        <end position="160"/>
    </location>
</feature>
<protein>
    <submittedName>
        <fullName evidence="2">Kynurenine 3-monooxygenase</fullName>
        <ecNumber evidence="2">1.14.13.9</ecNumber>
    </submittedName>
</protein>
<evidence type="ECO:0000259" key="1">
    <source>
        <dbReference type="Pfam" id="PF01494"/>
    </source>
</evidence>
<dbReference type="Proteomes" id="UP000317977">
    <property type="component" value="Unassembled WGS sequence"/>
</dbReference>
<dbReference type="GO" id="GO:0071949">
    <property type="term" value="F:FAD binding"/>
    <property type="evidence" value="ECO:0007669"/>
    <property type="project" value="InterPro"/>
</dbReference>